<dbReference type="EMBL" id="JADFFL010000005">
    <property type="protein sequence ID" value="MBE9662901.1"/>
    <property type="molecule type" value="Genomic_DNA"/>
</dbReference>
<gene>
    <name evidence="1" type="ORF">IRJ16_13485</name>
</gene>
<dbReference type="RefSeq" id="WP_194112141.1">
    <property type="nucleotide sequence ID" value="NZ_JADFFL010000005.1"/>
</dbReference>
<name>A0A929PX80_9SPHI</name>
<dbReference type="Proteomes" id="UP000622475">
    <property type="component" value="Unassembled WGS sequence"/>
</dbReference>
<sequence>MSQGKISAKNLLFDMGYHDADFAKQNALLYFLAIDDIAMRYELKQTPEMVDILLRHGFDAVKIFNQVKFLGRQV</sequence>
<dbReference type="AlphaFoldDB" id="A0A929PX80"/>
<protein>
    <submittedName>
        <fullName evidence="1">Uncharacterized protein</fullName>
    </submittedName>
</protein>
<evidence type="ECO:0000313" key="1">
    <source>
        <dbReference type="EMBL" id="MBE9662901.1"/>
    </source>
</evidence>
<keyword evidence="2" id="KW-1185">Reference proteome</keyword>
<comment type="caution">
    <text evidence="1">The sequence shown here is derived from an EMBL/GenBank/DDBJ whole genome shotgun (WGS) entry which is preliminary data.</text>
</comment>
<reference evidence="1" key="1">
    <citation type="submission" date="2020-10" db="EMBL/GenBank/DDBJ databases">
        <title>Mucilaginibacter mali sp. nov., isolated from rhizosphere soil of apple orchard.</title>
        <authorList>
            <person name="Lee J.-S."/>
            <person name="Kim H.S."/>
            <person name="Kim J.-S."/>
        </authorList>
    </citation>
    <scope>NUCLEOTIDE SEQUENCE</scope>
    <source>
        <strain evidence="1">KCTC 22746</strain>
    </source>
</reference>
<accession>A0A929PX80</accession>
<evidence type="ECO:0000313" key="2">
    <source>
        <dbReference type="Proteomes" id="UP000622475"/>
    </source>
</evidence>
<organism evidence="1 2">
    <name type="scientific">Mucilaginibacter myungsuensis</name>
    <dbReference type="NCBI Taxonomy" id="649104"/>
    <lineage>
        <taxon>Bacteria</taxon>
        <taxon>Pseudomonadati</taxon>
        <taxon>Bacteroidota</taxon>
        <taxon>Sphingobacteriia</taxon>
        <taxon>Sphingobacteriales</taxon>
        <taxon>Sphingobacteriaceae</taxon>
        <taxon>Mucilaginibacter</taxon>
    </lineage>
</organism>
<proteinExistence type="predicted"/>